<name>E3MIS6_CAERE</name>
<dbReference type="eggNOG" id="ENOG502QTS8">
    <property type="taxonomic scope" value="Eukaryota"/>
</dbReference>
<dbReference type="PANTHER" id="PTHR46427:SF1">
    <property type="entry name" value="ANKYRIN REPEAT AND LEM DOMAIN-CONTAINING PROTEIN 1"/>
    <property type="match status" value="1"/>
</dbReference>
<sequence length="534" mass="60933">MVNSVISFVCLPIAYSMNEDNPDAIPQRSEYDHGAMAIEEPFHIFADNDGYMRVNPIQNSPQLYLFHGYIPPDIAARALQSDKEVRKKFYGSGYGYTSFCYLLLDPRILGSNIETVTFEKFVKSVFYVGKEILSKGFIPPGITARALHSDKEVRQNFYGPGFGYNCFCYMLLDPRILGTNIETVTFEKFVKSVFYVGKGTRTHGISNEEAFVREGSMIEAIKRKNLKNKKGCEFHGSTKSWDMNTKEEFGSYVLHKPLDHFRNARKELSRPPNEQNLTEKYRRIGDLWKAGFRIPKHEIAHGVSNEEAFVREASMIEALQVVNLTNRKIFSPEMNAVIRNGRFSRDSLARALRCENAVRNNFDPRGYMAFCYVLIDLRVSGVNIETLTFETFVKSIFYIGKGSNSRPLQHFIDARNEMDKAPIDQKMNKKLQTIVDIWSSGHGVPKLQFSHGVSDKAALIKEACMIDAVQVKNLTNQKKGEFHGFTRKWDPTTKTEYGAWLLDRAGSTLTIDGFTLIQRNGLPEILRPKKPRKN</sequence>
<dbReference type="OrthoDB" id="1601181at2759"/>
<dbReference type="GO" id="GO:0005737">
    <property type="term" value="C:cytoplasm"/>
    <property type="evidence" value="ECO:0007669"/>
    <property type="project" value="TreeGrafter"/>
</dbReference>
<dbReference type="GO" id="GO:0004520">
    <property type="term" value="F:DNA endonuclease activity"/>
    <property type="evidence" value="ECO:0007669"/>
    <property type="project" value="TreeGrafter"/>
</dbReference>
<evidence type="ECO:0008006" key="3">
    <source>
        <dbReference type="Google" id="ProtNLM"/>
    </source>
</evidence>
<dbReference type="GO" id="GO:0005654">
    <property type="term" value="C:nucleoplasm"/>
    <property type="evidence" value="ECO:0007669"/>
    <property type="project" value="TreeGrafter"/>
</dbReference>
<reference evidence="1" key="1">
    <citation type="submission" date="2007-07" db="EMBL/GenBank/DDBJ databases">
        <title>PCAP assembly of the Caenorhabditis remanei genome.</title>
        <authorList>
            <consortium name="The Caenorhabditis remanei Sequencing Consortium"/>
            <person name="Wilson R.K."/>
        </authorList>
    </citation>
    <scope>NUCLEOTIDE SEQUENCE [LARGE SCALE GENOMIC DNA]</scope>
    <source>
        <strain evidence="1">PB4641</strain>
    </source>
</reference>
<dbReference type="Proteomes" id="UP000008281">
    <property type="component" value="Unassembled WGS sequence"/>
</dbReference>
<dbReference type="HOGENOM" id="CLU_510236_0_0_1"/>
<dbReference type="GO" id="GO:0000724">
    <property type="term" value="P:double-strand break repair via homologous recombination"/>
    <property type="evidence" value="ECO:0007669"/>
    <property type="project" value="TreeGrafter"/>
</dbReference>
<dbReference type="EMBL" id="DS268448">
    <property type="protein sequence ID" value="EFP02531.1"/>
    <property type="molecule type" value="Genomic_DNA"/>
</dbReference>
<dbReference type="InParanoid" id="E3MIS6"/>
<accession>E3MIS6</accession>
<dbReference type="PANTHER" id="PTHR46427">
    <property type="entry name" value="ANKYRIN REPEAT AND LEM DOMAIN-CONTAINING PROTEIN 1"/>
    <property type="match status" value="1"/>
</dbReference>
<gene>
    <name evidence="1" type="ORF">CRE_02444</name>
</gene>
<dbReference type="GO" id="GO:0000712">
    <property type="term" value="P:resolution of meiotic recombination intermediates"/>
    <property type="evidence" value="ECO:0007669"/>
    <property type="project" value="TreeGrafter"/>
</dbReference>
<dbReference type="STRING" id="31234.E3MIS6"/>
<evidence type="ECO:0000313" key="2">
    <source>
        <dbReference type="Proteomes" id="UP000008281"/>
    </source>
</evidence>
<keyword evidence="2" id="KW-1185">Reference proteome</keyword>
<evidence type="ECO:0000313" key="1">
    <source>
        <dbReference type="EMBL" id="EFP02531.1"/>
    </source>
</evidence>
<organism evidence="2">
    <name type="scientific">Caenorhabditis remanei</name>
    <name type="common">Caenorhabditis vulgaris</name>
    <dbReference type="NCBI Taxonomy" id="31234"/>
    <lineage>
        <taxon>Eukaryota</taxon>
        <taxon>Metazoa</taxon>
        <taxon>Ecdysozoa</taxon>
        <taxon>Nematoda</taxon>
        <taxon>Chromadorea</taxon>
        <taxon>Rhabditida</taxon>
        <taxon>Rhabditina</taxon>
        <taxon>Rhabditomorpha</taxon>
        <taxon>Rhabditoidea</taxon>
        <taxon>Rhabditidae</taxon>
        <taxon>Peloderinae</taxon>
        <taxon>Caenorhabditis</taxon>
    </lineage>
</organism>
<protein>
    <recommendedName>
        <fullName evidence="3">GIY-YIG domain-containing protein</fullName>
    </recommendedName>
</protein>
<proteinExistence type="predicted"/>
<dbReference type="Pfam" id="PF22945">
    <property type="entry name" value="LEM-3_GIY-YIG"/>
    <property type="match status" value="4"/>
</dbReference>
<dbReference type="AlphaFoldDB" id="E3MIS6"/>
<dbReference type="CDD" id="cd10454">
    <property type="entry name" value="GIY-YIG_COG3680_Meta"/>
    <property type="match status" value="1"/>
</dbReference>
<dbReference type="InterPro" id="IPR034998">
    <property type="entry name" value="ANKLE1"/>
</dbReference>